<dbReference type="Pfam" id="PF02225">
    <property type="entry name" value="PA"/>
    <property type="match status" value="1"/>
</dbReference>
<evidence type="ECO:0000256" key="10">
    <source>
        <dbReference type="ARBA" id="ARBA00023180"/>
    </source>
</evidence>
<name>A0A2P5BEP1_PARAD</name>
<keyword evidence="6 12" id="KW-0645">Protease</keyword>
<dbReference type="InterPro" id="IPR046450">
    <property type="entry name" value="PA_dom_sf"/>
</dbReference>
<dbReference type="Gene3D" id="3.50.30.30">
    <property type="match status" value="1"/>
</dbReference>
<evidence type="ECO:0000256" key="7">
    <source>
        <dbReference type="ARBA" id="ARBA00022729"/>
    </source>
</evidence>
<evidence type="ECO:0000256" key="4">
    <source>
        <dbReference type="ARBA" id="ARBA00022523"/>
    </source>
</evidence>
<dbReference type="PRINTS" id="PR00723">
    <property type="entry name" value="SUBTILISIN"/>
</dbReference>
<dbReference type="GO" id="GO:0004252">
    <property type="term" value="F:serine-type endopeptidase activity"/>
    <property type="evidence" value="ECO:0007669"/>
    <property type="project" value="UniProtKB-UniRule"/>
</dbReference>
<feature type="signal peptide" evidence="13">
    <location>
        <begin position="1"/>
        <end position="25"/>
    </location>
</feature>
<keyword evidence="7 13" id="KW-0732">Signal</keyword>
<evidence type="ECO:0000256" key="13">
    <source>
        <dbReference type="SAM" id="SignalP"/>
    </source>
</evidence>
<dbReference type="Gene3D" id="3.30.70.80">
    <property type="entry name" value="Peptidase S8 propeptide/proteinase inhibitor I9"/>
    <property type="match status" value="1"/>
</dbReference>
<evidence type="ECO:0000259" key="15">
    <source>
        <dbReference type="Pfam" id="PF02225"/>
    </source>
</evidence>
<dbReference type="Gene3D" id="2.60.40.2310">
    <property type="match status" value="1"/>
</dbReference>
<feature type="domain" description="Subtilisin-like protease fibronectin type-III" evidence="17">
    <location>
        <begin position="678"/>
        <end position="774"/>
    </location>
</feature>
<gene>
    <name evidence="18" type="primary">PanSBT47</name>
    <name evidence="18" type="ORF">PanWU01x14_246350</name>
</gene>
<dbReference type="InterPro" id="IPR036852">
    <property type="entry name" value="Peptidase_S8/S53_dom_sf"/>
</dbReference>
<dbReference type="FunFam" id="3.50.30.30:FF:000005">
    <property type="entry name" value="subtilisin-like protease SBT1.5"/>
    <property type="match status" value="1"/>
</dbReference>
<dbReference type="InterPro" id="IPR000209">
    <property type="entry name" value="Peptidase_S8/S53_dom"/>
</dbReference>
<evidence type="ECO:0000256" key="2">
    <source>
        <dbReference type="ARBA" id="ARBA00004271"/>
    </source>
</evidence>
<dbReference type="Gene3D" id="3.40.50.200">
    <property type="entry name" value="Peptidase S8/S53 domain"/>
    <property type="match status" value="1"/>
</dbReference>
<dbReference type="InterPro" id="IPR010259">
    <property type="entry name" value="S8pro/Inhibitor_I9"/>
</dbReference>
<evidence type="ECO:0000313" key="19">
    <source>
        <dbReference type="Proteomes" id="UP000237105"/>
    </source>
</evidence>
<dbReference type="SUPFAM" id="SSF52025">
    <property type="entry name" value="PA domain"/>
    <property type="match status" value="1"/>
</dbReference>
<dbReference type="SUPFAM" id="SSF52743">
    <property type="entry name" value="Subtilisin-like"/>
    <property type="match status" value="1"/>
</dbReference>
<evidence type="ECO:0000256" key="1">
    <source>
        <dbReference type="ARBA" id="ARBA00002076"/>
    </source>
</evidence>
<feature type="domain" description="Inhibitor I9" evidence="16">
    <location>
        <begin position="29"/>
        <end position="114"/>
    </location>
</feature>
<dbReference type="InterPro" id="IPR041469">
    <property type="entry name" value="Subtilisin-like_FN3"/>
</dbReference>
<dbReference type="GO" id="GO:0009610">
    <property type="term" value="P:response to symbiotic fungus"/>
    <property type="evidence" value="ECO:0007669"/>
    <property type="project" value="UniProtKB-ARBA"/>
</dbReference>
<dbReference type="Proteomes" id="UP000237105">
    <property type="component" value="Unassembled WGS sequence"/>
</dbReference>
<dbReference type="FunFam" id="2.60.40.2310:FF:000001">
    <property type="entry name" value="Subtilisin-like protease SBT1.5"/>
    <property type="match status" value="1"/>
</dbReference>
<evidence type="ECO:0000313" key="18">
    <source>
        <dbReference type="EMBL" id="PON47254.1"/>
    </source>
</evidence>
<protein>
    <submittedName>
        <fullName evidence="18">Subtilase</fullName>
    </submittedName>
</protein>
<dbReference type="CDD" id="cd02120">
    <property type="entry name" value="PA_subtilisin_like"/>
    <property type="match status" value="1"/>
</dbReference>
<evidence type="ECO:0000259" key="16">
    <source>
        <dbReference type="Pfam" id="PF05922"/>
    </source>
</evidence>
<keyword evidence="9 12" id="KW-0720">Serine protease</keyword>
<sequence length="776" mass="83050">MGHCVLSSILLSILIFSLLQSATQAAKKSYIVYLGAHSHGPNPSSVELESVTNSHYNLLGSYLGSVEKAKEAIFYSYNRYINGFAAVLNEPEASEIAKHPDVISVFLSEGRQLHTTHSWEFLGVERNDVVRPHSIWKKARYGEDTIIGNLDSGVWPESKSFSDQGLGPIPSKWRGICQQGVKDKFPCNRKLLGARYFNKAYIEFLKRINATFALDSTLHTARDYMGHGSHTLSTAGGNFVTGANALGIVNGTAKGGSPKARVATYKVCGPPIPFDGGCFDADILAGFEAAIGDGVDVLSVSLGGAPREFFRDVVSIGALHAVKNGIVVVASAGNSGPTPSSVCNGAPWLVTVGASTIDREFTSYVALGNRKHLKGKSLSSLALPSQKFYPLISGSSAKVANVSDYDALLCNDGTLDPKKVKGKILVCLLTGDDGIEKSQQAVLAGAIGFILANDEVKGNEIIGDPHFLPASHVNYTDGQLVFAYLNSTKTPVAYLTQSKAVMNIKPATLMAEFSSRGPNSIEPAILKPDITAPGVDIIAAFTEAIGPSHLDSDKRRVPFSILSGTSMSCPHVSGVAGLLRTLHPDWSPAAIRSAIMTSASTGDNNNEPLLNESKAKATPFAYGSGHIQPNQAADPGLIYDLNIHDYLNFLCAHGYDETQLKLFSNEPHKCSKSFTLADFNYPSISVPSLGSEPVIVTRRVKNVGPPTTYNGSVSAPVGVSVIVKPTSLKFSKSDEEKNFEIVLKANAARKPKDYVFGDLKWTDGKHYVRSPIAVKF</sequence>
<dbReference type="CDD" id="cd04852">
    <property type="entry name" value="Peptidases_S8_3"/>
    <property type="match status" value="1"/>
</dbReference>
<feature type="active site" description="Charge relay system" evidence="11 12">
    <location>
        <position position="151"/>
    </location>
</feature>
<keyword evidence="4" id="KW-0052">Apoplast</keyword>
<dbReference type="InterPro" id="IPR003137">
    <property type="entry name" value="PA_domain"/>
</dbReference>
<evidence type="ECO:0000256" key="6">
    <source>
        <dbReference type="ARBA" id="ARBA00022670"/>
    </source>
</evidence>
<keyword evidence="8 12" id="KW-0378">Hydrolase</keyword>
<evidence type="ECO:0000256" key="12">
    <source>
        <dbReference type="PROSITE-ProRule" id="PRU01240"/>
    </source>
</evidence>
<dbReference type="InterPro" id="IPR034197">
    <property type="entry name" value="Peptidases_S8_3"/>
</dbReference>
<dbReference type="InterPro" id="IPR015500">
    <property type="entry name" value="Peptidase_S8_subtilisin-rel"/>
</dbReference>
<reference evidence="19" key="1">
    <citation type="submission" date="2016-06" db="EMBL/GenBank/DDBJ databases">
        <title>Parallel loss of symbiosis genes in relatives of nitrogen-fixing non-legume Parasponia.</title>
        <authorList>
            <person name="Van Velzen R."/>
            <person name="Holmer R."/>
            <person name="Bu F."/>
            <person name="Rutten L."/>
            <person name="Van Zeijl A."/>
            <person name="Liu W."/>
            <person name="Santuari L."/>
            <person name="Cao Q."/>
            <person name="Sharma T."/>
            <person name="Shen D."/>
            <person name="Roswanjaya Y."/>
            <person name="Wardhani T."/>
            <person name="Kalhor M.S."/>
            <person name="Jansen J."/>
            <person name="Van den Hoogen J."/>
            <person name="Gungor B."/>
            <person name="Hartog M."/>
            <person name="Hontelez J."/>
            <person name="Verver J."/>
            <person name="Yang W.-C."/>
            <person name="Schijlen E."/>
            <person name="Repin R."/>
            <person name="Schilthuizen M."/>
            <person name="Schranz E."/>
            <person name="Heidstra R."/>
            <person name="Miyata K."/>
            <person name="Fedorova E."/>
            <person name="Kohlen W."/>
            <person name="Bisseling T."/>
            <person name="Smit S."/>
            <person name="Geurts R."/>
        </authorList>
    </citation>
    <scope>NUCLEOTIDE SEQUENCE [LARGE SCALE GENOMIC DNA]</scope>
    <source>
        <strain evidence="19">cv. WU1-14</strain>
    </source>
</reference>
<keyword evidence="5" id="KW-0964">Secreted</keyword>
<evidence type="ECO:0000256" key="11">
    <source>
        <dbReference type="PIRSR" id="PIRSR615500-1"/>
    </source>
</evidence>
<evidence type="ECO:0000259" key="17">
    <source>
        <dbReference type="Pfam" id="PF17766"/>
    </source>
</evidence>
<dbReference type="FunFam" id="3.30.70.80:FF:000002">
    <property type="entry name" value="Subtilisin-like protease SBT5.3"/>
    <property type="match status" value="1"/>
</dbReference>
<dbReference type="Pfam" id="PF00082">
    <property type="entry name" value="Peptidase_S8"/>
    <property type="match status" value="1"/>
</dbReference>
<comment type="subcellular location">
    <subcellularLocation>
        <location evidence="2">Secreted</location>
        <location evidence="2">Extracellular space</location>
        <location evidence="2">Apoplast</location>
    </subcellularLocation>
</comment>
<keyword evidence="10" id="KW-0325">Glycoprotein</keyword>
<accession>A0A2P5BEP1</accession>
<evidence type="ECO:0000256" key="3">
    <source>
        <dbReference type="ARBA" id="ARBA00011073"/>
    </source>
</evidence>
<comment type="caution">
    <text evidence="18">The sequence shown here is derived from an EMBL/GenBank/DDBJ whole genome shotgun (WGS) entry which is preliminary data.</text>
</comment>
<feature type="chain" id="PRO_5015201649" evidence="13">
    <location>
        <begin position="26"/>
        <end position="776"/>
    </location>
</feature>
<feature type="domain" description="Peptidase S8/S53" evidence="14">
    <location>
        <begin position="142"/>
        <end position="611"/>
    </location>
</feature>
<evidence type="ECO:0000256" key="5">
    <source>
        <dbReference type="ARBA" id="ARBA00022525"/>
    </source>
</evidence>
<dbReference type="InterPro" id="IPR045051">
    <property type="entry name" value="SBT"/>
</dbReference>
<evidence type="ECO:0000256" key="8">
    <source>
        <dbReference type="ARBA" id="ARBA00022801"/>
    </source>
</evidence>
<organism evidence="18 19">
    <name type="scientific">Parasponia andersonii</name>
    <name type="common">Sponia andersonii</name>
    <dbReference type="NCBI Taxonomy" id="3476"/>
    <lineage>
        <taxon>Eukaryota</taxon>
        <taxon>Viridiplantae</taxon>
        <taxon>Streptophyta</taxon>
        <taxon>Embryophyta</taxon>
        <taxon>Tracheophyta</taxon>
        <taxon>Spermatophyta</taxon>
        <taxon>Magnoliopsida</taxon>
        <taxon>eudicotyledons</taxon>
        <taxon>Gunneridae</taxon>
        <taxon>Pentapetalae</taxon>
        <taxon>rosids</taxon>
        <taxon>fabids</taxon>
        <taxon>Rosales</taxon>
        <taxon>Cannabaceae</taxon>
        <taxon>Parasponia</taxon>
    </lineage>
</organism>
<dbReference type="AlphaFoldDB" id="A0A2P5BEP1"/>
<dbReference type="OrthoDB" id="206201at2759"/>
<dbReference type="PROSITE" id="PS00138">
    <property type="entry name" value="SUBTILASE_SER"/>
    <property type="match status" value="1"/>
</dbReference>
<dbReference type="GO" id="GO:0006508">
    <property type="term" value="P:proteolysis"/>
    <property type="evidence" value="ECO:0007669"/>
    <property type="project" value="UniProtKB-KW"/>
</dbReference>
<comment type="similarity">
    <text evidence="3 12">Belongs to the peptidase S8 family.</text>
</comment>
<dbReference type="PANTHER" id="PTHR10795">
    <property type="entry name" value="PROPROTEIN CONVERTASE SUBTILISIN/KEXIN"/>
    <property type="match status" value="1"/>
</dbReference>
<dbReference type="Pfam" id="PF17766">
    <property type="entry name" value="fn3_6"/>
    <property type="match status" value="1"/>
</dbReference>
<comment type="function">
    <text evidence="1">Required for arbuscular mycorrhiza (AM) development during AM symbiosis with AM fungi (e.g. Glomeromycota intraradices).</text>
</comment>
<dbReference type="GO" id="GO:0009609">
    <property type="term" value="P:response to symbiotic bacterium"/>
    <property type="evidence" value="ECO:0007669"/>
    <property type="project" value="UniProtKB-ARBA"/>
</dbReference>
<dbReference type="InterPro" id="IPR023828">
    <property type="entry name" value="Peptidase_S8_Ser-AS"/>
</dbReference>
<evidence type="ECO:0000259" key="14">
    <source>
        <dbReference type="Pfam" id="PF00082"/>
    </source>
</evidence>
<dbReference type="PROSITE" id="PS51892">
    <property type="entry name" value="SUBTILASE"/>
    <property type="match status" value="1"/>
</dbReference>
<dbReference type="Pfam" id="PF05922">
    <property type="entry name" value="Inhibitor_I9"/>
    <property type="match status" value="1"/>
</dbReference>
<dbReference type="GO" id="GO:0048046">
    <property type="term" value="C:apoplast"/>
    <property type="evidence" value="ECO:0007669"/>
    <property type="project" value="UniProtKB-SubCell"/>
</dbReference>
<evidence type="ECO:0000256" key="9">
    <source>
        <dbReference type="ARBA" id="ARBA00022825"/>
    </source>
</evidence>
<feature type="domain" description="PA" evidence="15">
    <location>
        <begin position="402"/>
        <end position="479"/>
    </location>
</feature>
<keyword evidence="19" id="KW-1185">Reference proteome</keyword>
<feature type="active site" description="Charge relay system" evidence="11 12">
    <location>
        <position position="566"/>
    </location>
</feature>
<dbReference type="InterPro" id="IPR037045">
    <property type="entry name" value="S8pro/Inhibitor_I9_sf"/>
</dbReference>
<feature type="active site" description="Charge relay system" evidence="11 12">
    <location>
        <position position="227"/>
    </location>
</feature>
<dbReference type="FunFam" id="3.40.50.200:FF:000006">
    <property type="entry name" value="Subtilisin-like protease SBT1.5"/>
    <property type="match status" value="1"/>
</dbReference>
<proteinExistence type="inferred from homology"/>
<dbReference type="EMBL" id="JXTB01000298">
    <property type="protein sequence ID" value="PON47254.1"/>
    <property type="molecule type" value="Genomic_DNA"/>
</dbReference>